<gene>
    <name evidence="2" type="ORF">SAMN05443545_102197</name>
</gene>
<keyword evidence="1" id="KW-1133">Transmembrane helix</keyword>
<dbReference type="EMBL" id="FNNI01000002">
    <property type="protein sequence ID" value="SDW57621.1"/>
    <property type="molecule type" value="Genomic_DNA"/>
</dbReference>
<dbReference type="OrthoDB" id="8601734at2"/>
<protein>
    <submittedName>
        <fullName evidence="2">Uncharacterized protein</fullName>
    </submittedName>
</protein>
<keyword evidence="1" id="KW-0812">Transmembrane</keyword>
<keyword evidence="1" id="KW-0472">Membrane</keyword>
<feature type="transmembrane region" description="Helical" evidence="1">
    <location>
        <begin position="6"/>
        <end position="25"/>
    </location>
</feature>
<accession>A0A1H2UNC8</accession>
<reference evidence="2 3" key="1">
    <citation type="submission" date="2016-10" db="EMBL/GenBank/DDBJ databases">
        <authorList>
            <person name="de Groot N.N."/>
        </authorList>
    </citation>
    <scope>NUCLEOTIDE SEQUENCE [LARGE SCALE GENOMIC DNA]</scope>
    <source>
        <strain evidence="2 3">DSM 19219</strain>
    </source>
</reference>
<organism evidence="2 3">
    <name type="scientific">Aidingimonas halophila</name>
    <dbReference type="NCBI Taxonomy" id="574349"/>
    <lineage>
        <taxon>Bacteria</taxon>
        <taxon>Pseudomonadati</taxon>
        <taxon>Pseudomonadota</taxon>
        <taxon>Gammaproteobacteria</taxon>
        <taxon>Oceanospirillales</taxon>
        <taxon>Halomonadaceae</taxon>
        <taxon>Aidingimonas</taxon>
    </lineage>
</organism>
<evidence type="ECO:0000313" key="2">
    <source>
        <dbReference type="EMBL" id="SDW57621.1"/>
    </source>
</evidence>
<keyword evidence="3" id="KW-1185">Reference proteome</keyword>
<dbReference type="STRING" id="574349.SAMN05443545_102197"/>
<proteinExistence type="predicted"/>
<evidence type="ECO:0000313" key="3">
    <source>
        <dbReference type="Proteomes" id="UP000198500"/>
    </source>
</evidence>
<dbReference type="RefSeq" id="WP_092568281.1">
    <property type="nucleotide sequence ID" value="NZ_BMXH01000002.1"/>
</dbReference>
<dbReference type="Proteomes" id="UP000198500">
    <property type="component" value="Unassembled WGS sequence"/>
</dbReference>
<dbReference type="AlphaFoldDB" id="A0A1H2UNC8"/>
<name>A0A1H2UNC8_9GAMM</name>
<sequence>MIWHLIAAMFAGLAAAGIALLLRVISGKRLPRWIIPAFAGAGMLSYQVHHEYTWYSHKEMQLPDSAQVISTEQEATFWRPWTYLFPMTTAFTVVDHDNLSTNETEDERVVEFILYRFEKQPTDQVSHQAYLLNCSAEEIVPLTEEFEQRQDVELRRISTSSQLYQAVCPSS</sequence>
<evidence type="ECO:0000256" key="1">
    <source>
        <dbReference type="SAM" id="Phobius"/>
    </source>
</evidence>